<evidence type="ECO:0000313" key="1">
    <source>
        <dbReference type="EMBL" id="MBX12817.1"/>
    </source>
</evidence>
<reference evidence="1" key="1">
    <citation type="submission" date="2018-02" db="EMBL/GenBank/DDBJ databases">
        <title>Rhizophora mucronata_Transcriptome.</title>
        <authorList>
            <person name="Meera S.P."/>
            <person name="Sreeshan A."/>
            <person name="Augustine A."/>
        </authorList>
    </citation>
    <scope>NUCLEOTIDE SEQUENCE</scope>
    <source>
        <tissue evidence="1">Leaf</tissue>
    </source>
</reference>
<dbReference type="EMBL" id="GGEC01032333">
    <property type="protein sequence ID" value="MBX12817.1"/>
    <property type="molecule type" value="Transcribed_RNA"/>
</dbReference>
<sequence>MSTRTNFYKNSSLSYKKDIGLSSVLQNLKGNVHRHA</sequence>
<accession>A0A2P2L4B1</accession>
<dbReference type="AlphaFoldDB" id="A0A2P2L4B1"/>
<proteinExistence type="predicted"/>
<organism evidence="1">
    <name type="scientific">Rhizophora mucronata</name>
    <name type="common">Asiatic mangrove</name>
    <dbReference type="NCBI Taxonomy" id="61149"/>
    <lineage>
        <taxon>Eukaryota</taxon>
        <taxon>Viridiplantae</taxon>
        <taxon>Streptophyta</taxon>
        <taxon>Embryophyta</taxon>
        <taxon>Tracheophyta</taxon>
        <taxon>Spermatophyta</taxon>
        <taxon>Magnoliopsida</taxon>
        <taxon>eudicotyledons</taxon>
        <taxon>Gunneridae</taxon>
        <taxon>Pentapetalae</taxon>
        <taxon>rosids</taxon>
        <taxon>fabids</taxon>
        <taxon>Malpighiales</taxon>
        <taxon>Rhizophoraceae</taxon>
        <taxon>Rhizophora</taxon>
    </lineage>
</organism>
<protein>
    <submittedName>
        <fullName evidence="1">Uncharacterized protein</fullName>
    </submittedName>
</protein>
<name>A0A2P2L4B1_RHIMU</name>